<name>A0A1T5FRJ6_9SPHI</name>
<sequence length="115" mass="12931">MSESNEINWSDFEKVDLRVGTILEVNDFPEARRPAYQLFVDFGPEIGMRKSSAQITKLYTKDELVGKQVIAVVNFPRKQIGKFMSECLVTGLPDENGDIVLTAVERPLPNGARLM</sequence>
<dbReference type="NCBIfam" id="NF007494">
    <property type="entry name" value="PRK10089.1-3"/>
    <property type="match status" value="1"/>
</dbReference>
<dbReference type="STRING" id="1513896.SAMN05660841_03455"/>
<dbReference type="RefSeq" id="WP_079644981.1">
    <property type="nucleotide sequence ID" value="NZ_FUZF01000018.1"/>
</dbReference>
<evidence type="ECO:0000256" key="1">
    <source>
        <dbReference type="ARBA" id="ARBA00022555"/>
    </source>
</evidence>
<dbReference type="EMBL" id="FUZF01000018">
    <property type="protein sequence ID" value="SKB98805.1"/>
    <property type="molecule type" value="Genomic_DNA"/>
</dbReference>
<evidence type="ECO:0000313" key="6">
    <source>
        <dbReference type="Proteomes" id="UP000190150"/>
    </source>
</evidence>
<dbReference type="PANTHER" id="PTHR11586">
    <property type="entry name" value="TRNA-AMINOACYLATION COFACTOR ARC1 FAMILY MEMBER"/>
    <property type="match status" value="1"/>
</dbReference>
<dbReference type="InterPro" id="IPR008231">
    <property type="entry name" value="CsaA"/>
</dbReference>
<dbReference type="Pfam" id="PF01588">
    <property type="entry name" value="tRNA_bind"/>
    <property type="match status" value="1"/>
</dbReference>
<dbReference type="AlphaFoldDB" id="A0A1T5FRJ6"/>
<dbReference type="Gene3D" id="2.40.50.140">
    <property type="entry name" value="Nucleic acid-binding proteins"/>
    <property type="match status" value="1"/>
</dbReference>
<evidence type="ECO:0000313" key="5">
    <source>
        <dbReference type="EMBL" id="SKB98805.1"/>
    </source>
</evidence>
<keyword evidence="1 3" id="KW-0820">tRNA-binding</keyword>
<protein>
    <submittedName>
        <fullName evidence="5">tRNA-binding protein</fullName>
    </submittedName>
</protein>
<dbReference type="InterPro" id="IPR051270">
    <property type="entry name" value="Tyrosine-tRNA_ligase_regulator"/>
</dbReference>
<dbReference type="InterPro" id="IPR012340">
    <property type="entry name" value="NA-bd_OB-fold"/>
</dbReference>
<dbReference type="OrthoDB" id="9794564at2"/>
<keyword evidence="2 3" id="KW-0694">RNA-binding</keyword>
<dbReference type="PROSITE" id="PS50886">
    <property type="entry name" value="TRBD"/>
    <property type="match status" value="1"/>
</dbReference>
<gene>
    <name evidence="5" type="ORF">SAMN05660841_03455</name>
</gene>
<accession>A0A1T5FRJ6</accession>
<dbReference type="GO" id="GO:0000049">
    <property type="term" value="F:tRNA binding"/>
    <property type="evidence" value="ECO:0007669"/>
    <property type="project" value="UniProtKB-UniRule"/>
</dbReference>
<dbReference type="NCBIfam" id="NF007493">
    <property type="entry name" value="PRK10089.1-2"/>
    <property type="match status" value="1"/>
</dbReference>
<dbReference type="NCBIfam" id="NF007495">
    <property type="entry name" value="PRK10089.1-4"/>
    <property type="match status" value="1"/>
</dbReference>
<dbReference type="NCBIfam" id="TIGR02222">
    <property type="entry name" value="chap_CsaA"/>
    <property type="match status" value="1"/>
</dbReference>
<dbReference type="InterPro" id="IPR002547">
    <property type="entry name" value="tRNA-bd_dom"/>
</dbReference>
<evidence type="ECO:0000259" key="4">
    <source>
        <dbReference type="PROSITE" id="PS50886"/>
    </source>
</evidence>
<dbReference type="CDD" id="cd02798">
    <property type="entry name" value="tRNA_bind_CsaA"/>
    <property type="match status" value="1"/>
</dbReference>
<evidence type="ECO:0000256" key="2">
    <source>
        <dbReference type="ARBA" id="ARBA00022884"/>
    </source>
</evidence>
<dbReference type="SUPFAM" id="SSF50249">
    <property type="entry name" value="Nucleic acid-binding proteins"/>
    <property type="match status" value="1"/>
</dbReference>
<dbReference type="Proteomes" id="UP000190150">
    <property type="component" value="Unassembled WGS sequence"/>
</dbReference>
<feature type="domain" description="TRNA-binding" evidence="4">
    <location>
        <begin position="11"/>
        <end position="115"/>
    </location>
</feature>
<keyword evidence="6" id="KW-1185">Reference proteome</keyword>
<dbReference type="FunFam" id="2.40.50.140:FF:000165">
    <property type="entry name" value="Chaperone CsaA"/>
    <property type="match status" value="1"/>
</dbReference>
<proteinExistence type="predicted"/>
<organism evidence="5 6">
    <name type="scientific">Sphingobacterium nematocida</name>
    <dbReference type="NCBI Taxonomy" id="1513896"/>
    <lineage>
        <taxon>Bacteria</taxon>
        <taxon>Pseudomonadati</taxon>
        <taxon>Bacteroidota</taxon>
        <taxon>Sphingobacteriia</taxon>
        <taxon>Sphingobacteriales</taxon>
        <taxon>Sphingobacteriaceae</taxon>
        <taxon>Sphingobacterium</taxon>
    </lineage>
</organism>
<dbReference type="PANTHER" id="PTHR11586:SF37">
    <property type="entry name" value="TRNA-BINDING DOMAIN-CONTAINING PROTEIN"/>
    <property type="match status" value="1"/>
</dbReference>
<reference evidence="6" key="1">
    <citation type="submission" date="2017-02" db="EMBL/GenBank/DDBJ databases">
        <authorList>
            <person name="Varghese N."/>
            <person name="Submissions S."/>
        </authorList>
    </citation>
    <scope>NUCLEOTIDE SEQUENCE [LARGE SCALE GENOMIC DNA]</scope>
    <source>
        <strain evidence="6">DSM 24091</strain>
    </source>
</reference>
<evidence type="ECO:0000256" key="3">
    <source>
        <dbReference type="PROSITE-ProRule" id="PRU00209"/>
    </source>
</evidence>